<reference evidence="1" key="1">
    <citation type="submission" date="2021-12" db="EMBL/GenBank/DDBJ databases">
        <authorList>
            <person name="Zaccaron A."/>
            <person name="Stergiopoulos I."/>
        </authorList>
    </citation>
    <scope>NUCLEOTIDE SEQUENCE</scope>
    <source>
        <strain evidence="1">Race5_Kim</strain>
    </source>
</reference>
<dbReference type="EMBL" id="CP090175">
    <property type="protein sequence ID" value="UJO25332.1"/>
    <property type="molecule type" value="Genomic_DNA"/>
</dbReference>
<gene>
    <name evidence="1" type="ORF">CLAFUR5_14325</name>
</gene>
<evidence type="ECO:0008006" key="3">
    <source>
        <dbReference type="Google" id="ProtNLM"/>
    </source>
</evidence>
<dbReference type="GeneID" id="71994203"/>
<dbReference type="Proteomes" id="UP000756132">
    <property type="component" value="Chromosome 13"/>
</dbReference>
<keyword evidence="2" id="KW-1185">Reference proteome</keyword>
<proteinExistence type="predicted"/>
<protein>
    <recommendedName>
        <fullName evidence="3">Heterokaryon incompatibility domain-containing protein</fullName>
    </recommendedName>
</protein>
<reference evidence="1" key="2">
    <citation type="journal article" date="2022" name="Microb. Genom.">
        <title>A chromosome-scale genome assembly of the tomato pathogen Cladosporium fulvum reveals a compartmentalized genome architecture and the presence of a dispensable chromosome.</title>
        <authorList>
            <person name="Zaccaron A.Z."/>
            <person name="Chen L.H."/>
            <person name="Samaras A."/>
            <person name="Stergiopoulos I."/>
        </authorList>
    </citation>
    <scope>NUCLEOTIDE SEQUENCE</scope>
    <source>
        <strain evidence="1">Race5_Kim</strain>
    </source>
</reference>
<dbReference type="OrthoDB" id="3691841at2759"/>
<name>A0A9Q8UWW9_PASFU</name>
<evidence type="ECO:0000313" key="2">
    <source>
        <dbReference type="Proteomes" id="UP000756132"/>
    </source>
</evidence>
<dbReference type="InterPro" id="IPR052895">
    <property type="entry name" value="HetReg/Transcr_Mod"/>
</dbReference>
<dbReference type="PANTHER" id="PTHR24148">
    <property type="entry name" value="ANKYRIN REPEAT DOMAIN-CONTAINING PROTEIN 39 HOMOLOG-RELATED"/>
    <property type="match status" value="1"/>
</dbReference>
<dbReference type="KEGG" id="ffu:CLAFUR5_14325"/>
<dbReference type="RefSeq" id="XP_047769698.1">
    <property type="nucleotide sequence ID" value="XM_047913473.1"/>
</dbReference>
<dbReference type="AlphaFoldDB" id="A0A9Q8UWW9"/>
<accession>A0A9Q8UWW9</accession>
<dbReference type="PANTHER" id="PTHR24148:SF73">
    <property type="entry name" value="HET DOMAIN PROTEIN (AFU_ORTHOLOGUE AFUA_8G01020)"/>
    <property type="match status" value="1"/>
</dbReference>
<evidence type="ECO:0000313" key="1">
    <source>
        <dbReference type="EMBL" id="UJO25332.1"/>
    </source>
</evidence>
<organism evidence="1 2">
    <name type="scientific">Passalora fulva</name>
    <name type="common">Tomato leaf mold</name>
    <name type="synonym">Cladosporium fulvum</name>
    <dbReference type="NCBI Taxonomy" id="5499"/>
    <lineage>
        <taxon>Eukaryota</taxon>
        <taxon>Fungi</taxon>
        <taxon>Dikarya</taxon>
        <taxon>Ascomycota</taxon>
        <taxon>Pezizomycotina</taxon>
        <taxon>Dothideomycetes</taxon>
        <taxon>Dothideomycetidae</taxon>
        <taxon>Mycosphaerellales</taxon>
        <taxon>Mycosphaerellaceae</taxon>
        <taxon>Fulvia</taxon>
    </lineage>
</organism>
<sequence length="375" mass="43051">MPSERESTARAVIIAELASRPYWHRLWIVQECALATDLFILCGNSIAKASTLWHHKTVFNYTGEEAMWTVLGLKSGEMVSLSLQDAVIKFRDWPCFDPRDRIYDLAALIKWPSRRQIAIDYNTSSTDLCRQAMTYCNDSRGFDALLQTLGQRSEASLELAGIALCKSMQDFRTVCRLLSLTKTDDQDTIQAAMTFFRSIREIKDLEIVAQFKITIQERMKLAWEKLSLCSGGADVRTLVQTLDVAAAVDLAFIQAAMLRIERDWDRLKRAFLLSSSWVSDYDRLHLCTKLVHPAKSKHRWFITWDWPTESTATPMELYFTTEEFLLLATSSNIPGRPRYACNQNVRSFVKLEEAWVKDESFSEQQAMCDSIHENP</sequence>